<keyword evidence="2" id="KW-1185">Reference proteome</keyword>
<proteinExistence type="predicted"/>
<gene>
    <name evidence="1" type="ORF">LIER_39929</name>
</gene>
<dbReference type="EMBL" id="BAABME010022168">
    <property type="protein sequence ID" value="GAA0165178.1"/>
    <property type="molecule type" value="Genomic_DNA"/>
</dbReference>
<accession>A0AAV3QQ25</accession>
<sequence>MDVVFPKLVKFTLCYCNQLKEWEDIQEEEVDTITVMPKLESLEIRFCDKLEVLPSGLLFKAPRLKKLEIISSNDLLRKRIRDDQLKLHIDKIIWIESRG</sequence>
<dbReference type="Proteomes" id="UP001454036">
    <property type="component" value="Unassembled WGS sequence"/>
</dbReference>
<dbReference type="InterPro" id="IPR032675">
    <property type="entry name" value="LRR_dom_sf"/>
</dbReference>
<name>A0AAV3QQ25_LITER</name>
<evidence type="ECO:0000313" key="1">
    <source>
        <dbReference type="EMBL" id="GAA0165178.1"/>
    </source>
</evidence>
<comment type="caution">
    <text evidence="1">The sequence shown here is derived from an EMBL/GenBank/DDBJ whole genome shotgun (WGS) entry which is preliminary data.</text>
</comment>
<dbReference type="AlphaFoldDB" id="A0AAV3QQ25"/>
<protein>
    <submittedName>
        <fullName evidence="1">Uncharacterized protein</fullName>
    </submittedName>
</protein>
<organism evidence="1 2">
    <name type="scientific">Lithospermum erythrorhizon</name>
    <name type="common">Purple gromwell</name>
    <name type="synonym">Lithospermum officinale var. erythrorhizon</name>
    <dbReference type="NCBI Taxonomy" id="34254"/>
    <lineage>
        <taxon>Eukaryota</taxon>
        <taxon>Viridiplantae</taxon>
        <taxon>Streptophyta</taxon>
        <taxon>Embryophyta</taxon>
        <taxon>Tracheophyta</taxon>
        <taxon>Spermatophyta</taxon>
        <taxon>Magnoliopsida</taxon>
        <taxon>eudicotyledons</taxon>
        <taxon>Gunneridae</taxon>
        <taxon>Pentapetalae</taxon>
        <taxon>asterids</taxon>
        <taxon>lamiids</taxon>
        <taxon>Boraginales</taxon>
        <taxon>Boraginaceae</taxon>
        <taxon>Boraginoideae</taxon>
        <taxon>Lithospermeae</taxon>
        <taxon>Lithospermum</taxon>
    </lineage>
</organism>
<dbReference type="Gene3D" id="3.80.10.10">
    <property type="entry name" value="Ribonuclease Inhibitor"/>
    <property type="match status" value="1"/>
</dbReference>
<reference evidence="1 2" key="1">
    <citation type="submission" date="2024-01" db="EMBL/GenBank/DDBJ databases">
        <title>The complete chloroplast genome sequence of Lithospermum erythrorhizon: insights into the phylogenetic relationship among Boraginaceae species and the maternal lineages of purple gromwells.</title>
        <authorList>
            <person name="Okada T."/>
            <person name="Watanabe K."/>
        </authorList>
    </citation>
    <scope>NUCLEOTIDE SEQUENCE [LARGE SCALE GENOMIC DNA]</scope>
</reference>
<dbReference type="SUPFAM" id="SSF52047">
    <property type="entry name" value="RNI-like"/>
    <property type="match status" value="1"/>
</dbReference>
<evidence type="ECO:0000313" key="2">
    <source>
        <dbReference type="Proteomes" id="UP001454036"/>
    </source>
</evidence>